<feature type="region of interest" description="Disordered" evidence="2">
    <location>
        <begin position="36"/>
        <end position="69"/>
    </location>
</feature>
<evidence type="ECO:0000256" key="2">
    <source>
        <dbReference type="SAM" id="MobiDB-lite"/>
    </source>
</evidence>
<name>W7D2L4_9LIST</name>
<keyword evidence="3" id="KW-0812">Transmembrane</keyword>
<dbReference type="Proteomes" id="UP000019241">
    <property type="component" value="Unassembled WGS sequence"/>
</dbReference>
<keyword evidence="3" id="KW-0472">Membrane</keyword>
<evidence type="ECO:0000313" key="4">
    <source>
        <dbReference type="EMBL" id="EUJ46189.1"/>
    </source>
</evidence>
<keyword evidence="3" id="KW-1133">Transmembrane helix</keyword>
<dbReference type="Gene3D" id="2.60.40.1240">
    <property type="match status" value="1"/>
</dbReference>
<evidence type="ECO:0008006" key="6">
    <source>
        <dbReference type="Google" id="ProtNLM"/>
    </source>
</evidence>
<comment type="caution">
    <text evidence="4">The sequence shown here is derived from an EMBL/GenBank/DDBJ whole genome shotgun (WGS) entry which is preliminary data.</text>
</comment>
<evidence type="ECO:0000256" key="1">
    <source>
        <dbReference type="ARBA" id="ARBA00022729"/>
    </source>
</evidence>
<gene>
    <name evidence="4" type="ORF">MCOL2_19039</name>
</gene>
<feature type="compositionally biased region" description="Basic and acidic residues" evidence="2">
    <location>
        <begin position="39"/>
        <end position="48"/>
    </location>
</feature>
<keyword evidence="1" id="KW-0732">Signal</keyword>
<dbReference type="InterPro" id="IPR029050">
    <property type="entry name" value="Immunoprotect_excell_Ig-like"/>
</dbReference>
<proteinExistence type="predicted"/>
<dbReference type="PATRIC" id="fig|1265822.4.peg.3889"/>
<evidence type="ECO:0000313" key="5">
    <source>
        <dbReference type="Proteomes" id="UP000019241"/>
    </source>
</evidence>
<dbReference type="EMBL" id="AODM01000076">
    <property type="protein sequence ID" value="EUJ46189.1"/>
    <property type="molecule type" value="Genomic_DNA"/>
</dbReference>
<dbReference type="AlphaFoldDB" id="W7D2L4"/>
<organism evidence="4 5">
    <name type="scientific">Listeria fleischmannii FSL S10-1203</name>
    <dbReference type="NCBI Taxonomy" id="1265822"/>
    <lineage>
        <taxon>Bacteria</taxon>
        <taxon>Bacillati</taxon>
        <taxon>Bacillota</taxon>
        <taxon>Bacilli</taxon>
        <taxon>Bacillales</taxon>
        <taxon>Listeriaceae</taxon>
        <taxon>Listeria</taxon>
    </lineage>
</organism>
<dbReference type="RefSeq" id="WP_052006912.1">
    <property type="nucleotide sequence ID" value="NZ_AODM01000076.1"/>
</dbReference>
<reference evidence="4 5" key="1">
    <citation type="submission" date="2012-12" db="EMBL/GenBank/DDBJ databases">
        <title>Novel taxa of Listeriaceae from agricultural environments in the United States.</title>
        <authorList>
            <person name="den Bakker H.C."/>
            <person name="Allred A."/>
            <person name="Warchocki S."/>
            <person name="Wright E.M."/>
            <person name="Burrell A."/>
            <person name="Nightingale K.K."/>
            <person name="Kephart D."/>
            <person name="Wiedmann M."/>
        </authorList>
    </citation>
    <scope>NUCLEOTIDE SEQUENCE [LARGE SCALE GENOMIC DNA]</scope>
    <source>
        <strain evidence="4 5">FSL S10-1203</strain>
    </source>
</reference>
<accession>W7D2L4</accession>
<evidence type="ECO:0000256" key="3">
    <source>
        <dbReference type="SAM" id="Phobius"/>
    </source>
</evidence>
<protein>
    <recommendedName>
        <fullName evidence="6">DUF4352 domain-containing protein</fullName>
    </recommendedName>
</protein>
<feature type="compositionally biased region" description="Acidic residues" evidence="2">
    <location>
        <begin position="57"/>
        <end position="69"/>
    </location>
</feature>
<sequence>MTEEKVKKSIFKKWWFWVALVVILLVILWAIGNSNSSAESDKDTKEPKTASVKNTDTEDQSDSSSEDDGIIDKQDYITSWSDDWKGLKTSIDEVTVIKLTKEKMDELDAEGDGIIDVHFKLENNGTTDFNTYPDQATMVVGGQQIDASPFLSDSIGGELLKSAKTDGNVAFEIPKMDSASEFKEIRLKWSADYDTDNIDEDFSHDYDVTLKIQ</sequence>
<feature type="transmembrane region" description="Helical" evidence="3">
    <location>
        <begin position="14"/>
        <end position="32"/>
    </location>
</feature>